<dbReference type="InterPro" id="IPR003593">
    <property type="entry name" value="AAA+_ATPase"/>
</dbReference>
<keyword evidence="3" id="KW-0547">Nucleotide-binding</keyword>
<dbReference type="GO" id="GO:0016887">
    <property type="term" value="F:ATP hydrolysis activity"/>
    <property type="evidence" value="ECO:0007669"/>
    <property type="project" value="InterPro"/>
</dbReference>
<sequence length="378" mass="40978">MPTHSLEIAGLTLDRGSKRVVDSFDLSLAPGEYCVVLGPSGCGKSTLLHGIAGLISVARGSITIDGTDVTHEAARKRNVGLLFQHDTMYPHLTVQQTLQIAAQANPTRNLSATQLDQQIRVISETMNLDPGWLPRRPDTLSGGQRRRVALAKTLIRNPSVCLLDEPMAAIDRLASERLMERLADVSNQAESTTFVHVTHDGEEAMRLADKIVVMSEGQILQVGSPGEIYRSPNSSEVALALGSPSCNLLSLREVIRACPQIGEVIELPDGQSLNELVLLLRPETIQLLEPASDQNNASTATESGEWQFPAIVLERRNLGGRTLLRLQPISNENAPPLSVTIAESWIPAKTGTRWIFQTPISKLRVVAGSPQHTNSPAI</sequence>
<evidence type="ECO:0000256" key="3">
    <source>
        <dbReference type="ARBA" id="ARBA00022741"/>
    </source>
</evidence>
<dbReference type="RefSeq" id="WP_099260725.1">
    <property type="nucleotide sequence ID" value="NZ_NIZW01000007.1"/>
</dbReference>
<dbReference type="Proteomes" id="UP000225740">
    <property type="component" value="Unassembled WGS sequence"/>
</dbReference>
<evidence type="ECO:0000256" key="2">
    <source>
        <dbReference type="ARBA" id="ARBA00022475"/>
    </source>
</evidence>
<dbReference type="AlphaFoldDB" id="A0A2G1W928"/>
<dbReference type="GO" id="GO:0005524">
    <property type="term" value="F:ATP binding"/>
    <property type="evidence" value="ECO:0007669"/>
    <property type="project" value="UniProtKB-KW"/>
</dbReference>
<keyword evidence="6" id="KW-0472">Membrane</keyword>
<keyword evidence="5" id="KW-1278">Translocase</keyword>
<evidence type="ECO:0000256" key="5">
    <source>
        <dbReference type="ARBA" id="ARBA00022967"/>
    </source>
</evidence>
<dbReference type="PROSITE" id="PS50893">
    <property type="entry name" value="ABC_TRANSPORTER_2"/>
    <property type="match status" value="1"/>
</dbReference>
<reference evidence="8 9" key="1">
    <citation type="submission" date="2017-06" db="EMBL/GenBank/DDBJ databases">
        <title>Description of Rhodopirellula bahusiensis sp. nov.</title>
        <authorList>
            <person name="Kizina J."/>
            <person name="Harder J."/>
        </authorList>
    </citation>
    <scope>NUCLEOTIDE SEQUENCE [LARGE SCALE GENOMIC DNA]</scope>
    <source>
        <strain evidence="8 9">SWK21</strain>
    </source>
</reference>
<dbReference type="InterPro" id="IPR027417">
    <property type="entry name" value="P-loop_NTPase"/>
</dbReference>
<dbReference type="SMART" id="SM00382">
    <property type="entry name" value="AAA"/>
    <property type="match status" value="1"/>
</dbReference>
<organism evidence="8 9">
    <name type="scientific">Rhodopirellula bahusiensis</name>
    <dbReference type="NCBI Taxonomy" id="2014065"/>
    <lineage>
        <taxon>Bacteria</taxon>
        <taxon>Pseudomonadati</taxon>
        <taxon>Planctomycetota</taxon>
        <taxon>Planctomycetia</taxon>
        <taxon>Pirellulales</taxon>
        <taxon>Pirellulaceae</taxon>
        <taxon>Rhodopirellula</taxon>
    </lineage>
</organism>
<dbReference type="GO" id="GO:0055052">
    <property type="term" value="C:ATP-binding cassette (ABC) transporter complex, substrate-binding subunit-containing"/>
    <property type="evidence" value="ECO:0007669"/>
    <property type="project" value="TreeGrafter"/>
</dbReference>
<keyword evidence="1" id="KW-0813">Transport</keyword>
<keyword evidence="2" id="KW-1003">Cell membrane</keyword>
<accession>A0A2G1W928</accession>
<evidence type="ECO:0000256" key="1">
    <source>
        <dbReference type="ARBA" id="ARBA00022448"/>
    </source>
</evidence>
<dbReference type="Gene3D" id="3.40.50.300">
    <property type="entry name" value="P-loop containing nucleotide triphosphate hydrolases"/>
    <property type="match status" value="1"/>
</dbReference>
<evidence type="ECO:0000259" key="7">
    <source>
        <dbReference type="PROSITE" id="PS50893"/>
    </source>
</evidence>
<dbReference type="SUPFAM" id="SSF52540">
    <property type="entry name" value="P-loop containing nucleoside triphosphate hydrolases"/>
    <property type="match status" value="1"/>
</dbReference>
<feature type="domain" description="ABC transporter" evidence="7">
    <location>
        <begin position="6"/>
        <end position="241"/>
    </location>
</feature>
<dbReference type="GeneID" id="90608475"/>
<dbReference type="EMBL" id="NIZW01000007">
    <property type="protein sequence ID" value="PHQ35521.1"/>
    <property type="molecule type" value="Genomic_DNA"/>
</dbReference>
<keyword evidence="4" id="KW-0067">ATP-binding</keyword>
<dbReference type="InterPro" id="IPR003439">
    <property type="entry name" value="ABC_transporter-like_ATP-bd"/>
</dbReference>
<dbReference type="PROSITE" id="PS00211">
    <property type="entry name" value="ABC_TRANSPORTER_1"/>
    <property type="match status" value="1"/>
</dbReference>
<dbReference type="InterPro" id="IPR015853">
    <property type="entry name" value="ABC_transpr_FbpC"/>
</dbReference>
<name>A0A2G1W928_9BACT</name>
<dbReference type="CDD" id="cd03259">
    <property type="entry name" value="ABC_Carb_Solutes_like"/>
    <property type="match status" value="1"/>
</dbReference>
<gene>
    <name evidence="8" type="ORF">CEE69_09875</name>
</gene>
<proteinExistence type="predicted"/>
<dbReference type="PANTHER" id="PTHR43875">
    <property type="entry name" value="MALTODEXTRIN IMPORT ATP-BINDING PROTEIN MSMX"/>
    <property type="match status" value="1"/>
</dbReference>
<evidence type="ECO:0000313" key="8">
    <source>
        <dbReference type="EMBL" id="PHQ35521.1"/>
    </source>
</evidence>
<comment type="caution">
    <text evidence="8">The sequence shown here is derived from an EMBL/GenBank/DDBJ whole genome shotgun (WGS) entry which is preliminary data.</text>
</comment>
<dbReference type="Pfam" id="PF00005">
    <property type="entry name" value="ABC_tran"/>
    <property type="match status" value="1"/>
</dbReference>
<protein>
    <submittedName>
        <fullName evidence="8">Sugar ABC transporter</fullName>
    </submittedName>
</protein>
<dbReference type="PANTHER" id="PTHR43875:SF15">
    <property type="entry name" value="TREHALOSE IMPORT ATP-BINDING PROTEIN SUGC"/>
    <property type="match status" value="1"/>
</dbReference>
<keyword evidence="9" id="KW-1185">Reference proteome</keyword>
<dbReference type="GO" id="GO:0015408">
    <property type="term" value="F:ABC-type ferric iron transporter activity"/>
    <property type="evidence" value="ECO:0007669"/>
    <property type="project" value="InterPro"/>
</dbReference>
<evidence type="ECO:0000256" key="4">
    <source>
        <dbReference type="ARBA" id="ARBA00022840"/>
    </source>
</evidence>
<dbReference type="InterPro" id="IPR017871">
    <property type="entry name" value="ABC_transporter-like_CS"/>
</dbReference>
<evidence type="ECO:0000256" key="6">
    <source>
        <dbReference type="ARBA" id="ARBA00023136"/>
    </source>
</evidence>
<dbReference type="OrthoDB" id="9790614at2"/>
<evidence type="ECO:0000313" key="9">
    <source>
        <dbReference type="Proteomes" id="UP000225740"/>
    </source>
</evidence>
<dbReference type="InterPro" id="IPR047641">
    <property type="entry name" value="ABC_transpr_MalK/UgpC-like"/>
</dbReference>